<keyword evidence="3" id="KW-1185">Reference proteome</keyword>
<gene>
    <name evidence="2" type="ORF">NW766_001828</name>
</gene>
<dbReference type="SUPFAM" id="SSF56112">
    <property type="entry name" value="Protein kinase-like (PK-like)"/>
    <property type="match status" value="1"/>
</dbReference>
<dbReference type="AlphaFoldDB" id="A0A9W8PYZ0"/>
<protein>
    <recommendedName>
        <fullName evidence="1">Aminoglycoside phosphotransferase domain-containing protein</fullName>
    </recommendedName>
</protein>
<dbReference type="InterPro" id="IPR011009">
    <property type="entry name" value="Kinase-like_dom_sf"/>
</dbReference>
<comment type="caution">
    <text evidence="2">The sequence shown here is derived from an EMBL/GenBank/DDBJ whole genome shotgun (WGS) entry which is preliminary data.</text>
</comment>
<evidence type="ECO:0000313" key="2">
    <source>
        <dbReference type="EMBL" id="KAJ4022781.1"/>
    </source>
</evidence>
<accession>A0A9W8PYZ0</accession>
<dbReference type="PANTHER" id="PTHR21310:SF58">
    <property type="entry name" value="AMINOGLYCOSIDE PHOSPHOTRANSFERASE DOMAIN-CONTAINING PROTEIN"/>
    <property type="match status" value="1"/>
</dbReference>
<dbReference type="Pfam" id="PF01636">
    <property type="entry name" value="APH"/>
    <property type="match status" value="1"/>
</dbReference>
<sequence length="212" mass="24195">MFNRRVVLHADGTVVKSGKRIALGEAEALKVAAHAGIPAPRVRDAYVTADGQGCIRMDYIKGQPLDTLWPDMSVQEKRDIALQLRELIEKMRSVAPLAHLIGACDGTEIRDTRLYSTYHSPACRHEGAFNDFLLSGLYEHTPPLVREAFSRRLQTNHRVVLSHCDLTPRNILVQDGKIQGLVDWEDSGWFPEYWEYVKFFQRTADKDWKLYA</sequence>
<dbReference type="OrthoDB" id="3250044at2759"/>
<dbReference type="InterPro" id="IPR002575">
    <property type="entry name" value="Aminoglycoside_PTrfase"/>
</dbReference>
<feature type="domain" description="Aminoglycoside phosphotransferase" evidence="1">
    <location>
        <begin position="23"/>
        <end position="198"/>
    </location>
</feature>
<dbReference type="Proteomes" id="UP001152130">
    <property type="component" value="Unassembled WGS sequence"/>
</dbReference>
<proteinExistence type="predicted"/>
<dbReference type="Gene3D" id="3.90.1200.10">
    <property type="match status" value="1"/>
</dbReference>
<evidence type="ECO:0000259" key="1">
    <source>
        <dbReference type="Pfam" id="PF01636"/>
    </source>
</evidence>
<reference evidence="2" key="1">
    <citation type="submission" date="2022-10" db="EMBL/GenBank/DDBJ databases">
        <title>Fusarium specimens isolated from Avocado Roots.</title>
        <authorList>
            <person name="Stajich J."/>
            <person name="Roper C."/>
            <person name="Heimlech-Rivalta G."/>
        </authorList>
    </citation>
    <scope>NUCLEOTIDE SEQUENCE</scope>
    <source>
        <strain evidence="2">CF00143</strain>
    </source>
</reference>
<dbReference type="InterPro" id="IPR051678">
    <property type="entry name" value="AGP_Transferase"/>
</dbReference>
<dbReference type="CDD" id="cd05120">
    <property type="entry name" value="APH_ChoK_like"/>
    <property type="match status" value="1"/>
</dbReference>
<evidence type="ECO:0000313" key="3">
    <source>
        <dbReference type="Proteomes" id="UP001152130"/>
    </source>
</evidence>
<dbReference type="EMBL" id="JAPDHF010000002">
    <property type="protein sequence ID" value="KAJ4022781.1"/>
    <property type="molecule type" value="Genomic_DNA"/>
</dbReference>
<organism evidence="2 3">
    <name type="scientific">Fusarium irregulare</name>
    <dbReference type="NCBI Taxonomy" id="2494466"/>
    <lineage>
        <taxon>Eukaryota</taxon>
        <taxon>Fungi</taxon>
        <taxon>Dikarya</taxon>
        <taxon>Ascomycota</taxon>
        <taxon>Pezizomycotina</taxon>
        <taxon>Sordariomycetes</taxon>
        <taxon>Hypocreomycetidae</taxon>
        <taxon>Hypocreales</taxon>
        <taxon>Nectriaceae</taxon>
        <taxon>Fusarium</taxon>
        <taxon>Fusarium incarnatum-equiseti species complex</taxon>
    </lineage>
</organism>
<name>A0A9W8PYZ0_9HYPO</name>
<dbReference type="PANTHER" id="PTHR21310">
    <property type="entry name" value="AMINOGLYCOSIDE PHOSPHOTRANSFERASE-RELATED-RELATED"/>
    <property type="match status" value="1"/>
</dbReference>